<feature type="binding site" evidence="18">
    <location>
        <begin position="68"/>
        <end position="83"/>
    </location>
    <ligand>
        <name>FAD</name>
        <dbReference type="ChEBI" id="CHEBI:57692"/>
    </ligand>
</feature>
<dbReference type="Gene3D" id="1.20.58.100">
    <property type="entry name" value="Fumarate reductase/succinate dehydrogenase flavoprotein-like, C-terminal domain"/>
    <property type="match status" value="1"/>
</dbReference>
<evidence type="ECO:0000256" key="4">
    <source>
        <dbReference type="ARBA" id="ARBA00022448"/>
    </source>
</evidence>
<dbReference type="PROSITE" id="PS00504">
    <property type="entry name" value="FRD_SDH_FAD_BINDING"/>
    <property type="match status" value="1"/>
</dbReference>
<comment type="catalytic activity">
    <reaction evidence="14 20">
        <text>a quinone + succinate = fumarate + a quinol</text>
        <dbReference type="Rhea" id="RHEA:40523"/>
        <dbReference type="ChEBI" id="CHEBI:24646"/>
        <dbReference type="ChEBI" id="CHEBI:29806"/>
        <dbReference type="ChEBI" id="CHEBI:30031"/>
        <dbReference type="ChEBI" id="CHEBI:132124"/>
        <dbReference type="EC" id="1.3.5.1"/>
    </reaction>
</comment>
<dbReference type="SUPFAM" id="SSF46977">
    <property type="entry name" value="Succinate dehydrogenase/fumarate reductase flavoprotein C-terminal domain"/>
    <property type="match status" value="1"/>
</dbReference>
<evidence type="ECO:0000256" key="8">
    <source>
        <dbReference type="ARBA" id="ARBA00022827"/>
    </source>
</evidence>
<dbReference type="InterPro" id="IPR027477">
    <property type="entry name" value="Succ_DH/fumarate_Rdtase_cat_sf"/>
</dbReference>
<evidence type="ECO:0000256" key="16">
    <source>
        <dbReference type="PIRSR" id="PIRSR000171-1"/>
    </source>
</evidence>
<dbReference type="Pfam" id="PF02910">
    <property type="entry name" value="Succ_DH_flav_C"/>
    <property type="match status" value="1"/>
</dbReference>
<dbReference type="FunFam" id="4.10.80.40:FF:000002">
    <property type="entry name" value="Succinate dehydrogenase [ubiquinone] flavoprotein subunit, mitochondrial"/>
    <property type="match status" value="1"/>
</dbReference>
<dbReference type="InterPro" id="IPR003952">
    <property type="entry name" value="FRD_SDH_FAD_BS"/>
</dbReference>
<evidence type="ECO:0000256" key="10">
    <source>
        <dbReference type="ARBA" id="ARBA00022982"/>
    </source>
</evidence>
<feature type="binding site" evidence="17">
    <location>
        <position position="385"/>
    </location>
    <ligand>
        <name>substrate</name>
    </ligand>
</feature>
<comment type="similarity">
    <text evidence="3 20">Belongs to the FAD-dependent oxidoreductase 2 family. FRD/SDH subfamily.</text>
</comment>
<comment type="pathway">
    <text evidence="2 20">Carbohydrate metabolism; tricarboxylic acid cycle; fumarate from succinate (eukaryal route): step 1/1.</text>
</comment>
<dbReference type="InterPro" id="IPR011281">
    <property type="entry name" value="Succ_DH_flav_su_fwd"/>
</dbReference>
<dbReference type="InterPro" id="IPR003953">
    <property type="entry name" value="FAD-dep_OxRdtase_2_FAD-bd"/>
</dbReference>
<evidence type="ECO:0000256" key="11">
    <source>
        <dbReference type="ARBA" id="ARBA00023002"/>
    </source>
</evidence>
<protein>
    <recommendedName>
        <fullName evidence="20">Succinate dehydrogenase [ubiquinone] flavoprotein subunit, mitochondrial</fullName>
        <ecNumber evidence="20">1.3.5.1</ecNumber>
    </recommendedName>
</protein>
<evidence type="ECO:0000256" key="12">
    <source>
        <dbReference type="ARBA" id="ARBA00023128"/>
    </source>
</evidence>
<keyword evidence="13 20" id="KW-0472">Membrane</keyword>
<keyword evidence="7" id="KW-0999">Mitochondrion inner membrane</keyword>
<evidence type="ECO:0000256" key="5">
    <source>
        <dbReference type="ARBA" id="ARBA00022532"/>
    </source>
</evidence>
<evidence type="ECO:0000256" key="3">
    <source>
        <dbReference type="ARBA" id="ARBA00008040"/>
    </source>
</evidence>
<feature type="binding site" evidence="17">
    <location>
        <position position="274"/>
    </location>
    <ligand>
        <name>substrate</name>
    </ligand>
</feature>
<dbReference type="GO" id="GO:0006099">
    <property type="term" value="P:tricarboxylic acid cycle"/>
    <property type="evidence" value="ECO:0007669"/>
    <property type="project" value="UniProtKB-KW"/>
</dbReference>
<comment type="caution">
    <text evidence="23">The sequence shown here is derived from an EMBL/GenBank/DDBJ whole genome shotgun (WGS) entry which is preliminary data.</text>
</comment>
<dbReference type="EMBL" id="JALJOS010000014">
    <property type="protein sequence ID" value="KAK9831150.1"/>
    <property type="molecule type" value="Genomic_DNA"/>
</dbReference>
<evidence type="ECO:0000259" key="22">
    <source>
        <dbReference type="Pfam" id="PF02910"/>
    </source>
</evidence>
<evidence type="ECO:0000256" key="15">
    <source>
        <dbReference type="ARBA" id="ARBA00059077"/>
    </source>
</evidence>
<evidence type="ECO:0000256" key="1">
    <source>
        <dbReference type="ARBA" id="ARBA00004443"/>
    </source>
</evidence>
<evidence type="ECO:0000256" key="18">
    <source>
        <dbReference type="PIRSR" id="PIRSR611281-3"/>
    </source>
</evidence>
<evidence type="ECO:0000313" key="23">
    <source>
        <dbReference type="EMBL" id="KAK9831150.1"/>
    </source>
</evidence>
<evidence type="ECO:0000256" key="19">
    <source>
        <dbReference type="PIRSR" id="PIRSR611281-4"/>
    </source>
</evidence>
<dbReference type="NCBIfam" id="TIGR01812">
    <property type="entry name" value="sdhA_frdA_Gneg"/>
    <property type="match status" value="1"/>
</dbReference>
<keyword evidence="5 20" id="KW-0816">Tricarboxylic acid cycle</keyword>
<dbReference type="InterPro" id="IPR014006">
    <property type="entry name" value="Succ_Dhase_FrdA_Gneg"/>
</dbReference>
<feature type="binding site" evidence="18">
    <location>
        <begin position="435"/>
        <end position="436"/>
    </location>
    <ligand>
        <name>FAD</name>
        <dbReference type="ChEBI" id="CHEBI:57692"/>
    </ligand>
</feature>
<dbReference type="GO" id="GO:0050660">
    <property type="term" value="F:flavin adenine dinucleotide binding"/>
    <property type="evidence" value="ECO:0007669"/>
    <property type="project" value="InterPro"/>
</dbReference>
<dbReference type="GO" id="GO:0005743">
    <property type="term" value="C:mitochondrial inner membrane"/>
    <property type="evidence" value="ECO:0007669"/>
    <property type="project" value="UniProtKB-SubCell"/>
</dbReference>
<dbReference type="FunFam" id="3.90.700.10:FF:000001">
    <property type="entry name" value="Mitochondrial succinate dehydrogenase flavoprotein subunit"/>
    <property type="match status" value="1"/>
</dbReference>
<feature type="binding site" evidence="17">
    <location>
        <position position="430"/>
    </location>
    <ligand>
        <name>substrate</name>
    </ligand>
</feature>
<keyword evidence="12" id="KW-0496">Mitochondrion</keyword>
<keyword evidence="4 20" id="KW-0813">Transport</keyword>
<keyword evidence="24" id="KW-1185">Reference proteome</keyword>
<feature type="binding site" evidence="18">
    <location>
        <position position="419"/>
    </location>
    <ligand>
        <name>FAD</name>
        <dbReference type="ChEBI" id="CHEBI:57692"/>
    </ligand>
</feature>
<feature type="active site" description="Proton acceptor" evidence="16">
    <location>
        <position position="318"/>
    </location>
</feature>
<dbReference type="GO" id="GO:0009055">
    <property type="term" value="F:electron transfer activity"/>
    <property type="evidence" value="ECO:0007669"/>
    <property type="project" value="TreeGrafter"/>
</dbReference>
<comment type="function">
    <text evidence="15 20">Flavoprotein (FP) subunit of succinate dehydrogenase (SDH) that is involved in complex II of the mitochondrial electron transport chain and is responsible for transferring electrons from succinate to ubiquinone (coenzyme Q).</text>
</comment>
<feature type="binding site" evidence="17">
    <location>
        <position position="286"/>
    </location>
    <ligand>
        <name>substrate</name>
    </ligand>
</feature>
<dbReference type="PIRSF" id="PIRSF000171">
    <property type="entry name" value="SDHA_APRA_LASPO"/>
    <property type="match status" value="1"/>
</dbReference>
<keyword evidence="10 20" id="KW-0249">Electron transport</keyword>
<sequence length="629" mass="68640">MLRPSARKVLQTAFGTVCSPARRAFSTGGQAYPVIDHTYDALVVGAGGAGLRAAVGLSEHGFNTACITKLFPTRSHTVAAQGGINAALGNMTEDDWRWHAYDTIKGSDWLGDQDAIQYMCREAPKAVIELENYGLPFSRTDEGKIYQRAFGGQSLDFGKGGQAYRCACAADRTGHAMLHTLYGQAMQHDCQFFVEYFALDLIMDDDGKCRGVMALCLEDGTLHRFRSHATVLATGGYGRAYFSATSAHTCTGDGGAMAARAGIPLQDLEFVQFHPTGIYGAGCLITEGSRGEGGILRNAEGERFMERYAPTAKDLASRDVVSRSMTMEIREGRGVGPEKDHIHLHLNHLPPELLAERLPGISETAAIFAGVDVTKEPIPVLPTVHYNMGGVPTNHTGEVVNPKLGDESSIVPGLFAAGEASSASVHGANRLGANSLLDIVVFGRACANRVAETLKPGTPHEELPASAGQATIANLDKIRNAKGSQLTSKIRRNMQRIMQNDAAVFRTQETLEQGCKAIDECVQSFEDVLTKDRSMVWNTDLVETLELENLLINASITMHSAEQRKESRGAHAREDFDKRDDEKWMKHTVGYWDSEKKNATDRVEIDYRAVHDQPLDNEMNHVPPKARTY</sequence>
<dbReference type="GO" id="GO:0006121">
    <property type="term" value="P:mitochondrial electron transport, succinate to ubiquinone"/>
    <property type="evidence" value="ECO:0007669"/>
    <property type="project" value="TreeGrafter"/>
</dbReference>
<dbReference type="InterPro" id="IPR015939">
    <property type="entry name" value="Fum_Rdtase/Succ_DH_flav-like_C"/>
</dbReference>
<dbReference type="InterPro" id="IPR037099">
    <property type="entry name" value="Fum_R/Succ_DH_flav-like_C_sf"/>
</dbReference>
<keyword evidence="8 18" id="KW-0274">FAD</keyword>
<dbReference type="EC" id="1.3.5.1" evidence="20"/>
<evidence type="ECO:0000256" key="20">
    <source>
        <dbReference type="RuleBase" id="RU362051"/>
    </source>
</evidence>
<evidence type="ECO:0000256" key="14">
    <source>
        <dbReference type="ARBA" id="ARBA00049220"/>
    </source>
</evidence>
<dbReference type="PANTHER" id="PTHR11632">
    <property type="entry name" value="SUCCINATE DEHYDROGENASE 2 FLAVOPROTEIN SUBUNIT"/>
    <property type="match status" value="1"/>
</dbReference>
<dbReference type="FunFam" id="1.20.58.100:FF:000001">
    <property type="entry name" value="Succinate dehydrogenase flavoprotein subunit (SdhA)"/>
    <property type="match status" value="1"/>
</dbReference>
<dbReference type="Pfam" id="PF00890">
    <property type="entry name" value="FAD_binding_2"/>
    <property type="match status" value="1"/>
</dbReference>
<keyword evidence="11 20" id="KW-0560">Oxidoreductase</keyword>
<dbReference type="Gene3D" id="3.90.700.10">
    <property type="entry name" value="Succinate dehydrogenase/fumarate reductase flavoprotein, catalytic domain"/>
    <property type="match status" value="1"/>
</dbReference>
<dbReference type="InterPro" id="IPR036188">
    <property type="entry name" value="FAD/NAD-bd_sf"/>
</dbReference>
<comment type="cofactor">
    <cofactor evidence="18">
        <name>FAD</name>
        <dbReference type="ChEBI" id="CHEBI:57692"/>
    </cofactor>
    <text evidence="18">Flavinylated by SdhE, about 5% flavinylation occurs in the absence of SdhE.</text>
</comment>
<dbReference type="PANTHER" id="PTHR11632:SF51">
    <property type="entry name" value="SUCCINATE DEHYDROGENASE [UBIQUINONE] FLAVOPROTEIN SUBUNIT, MITOCHONDRIAL"/>
    <property type="match status" value="1"/>
</dbReference>
<keyword evidence="9 20" id="KW-0809">Transit peptide</keyword>
<evidence type="ECO:0000256" key="17">
    <source>
        <dbReference type="PIRSR" id="PIRSR611281-2"/>
    </source>
</evidence>
<dbReference type="Proteomes" id="UP001438707">
    <property type="component" value="Unassembled WGS sequence"/>
</dbReference>
<dbReference type="Gene3D" id="3.50.50.60">
    <property type="entry name" value="FAD/NAD(P)-binding domain"/>
    <property type="match status" value="1"/>
</dbReference>
<reference evidence="23 24" key="1">
    <citation type="journal article" date="2024" name="Nat. Commun.">
        <title>Phylogenomics reveals the evolutionary origins of lichenization in chlorophyte algae.</title>
        <authorList>
            <person name="Puginier C."/>
            <person name="Libourel C."/>
            <person name="Otte J."/>
            <person name="Skaloud P."/>
            <person name="Haon M."/>
            <person name="Grisel S."/>
            <person name="Petersen M."/>
            <person name="Berrin J.G."/>
            <person name="Delaux P.M."/>
            <person name="Dal Grande F."/>
            <person name="Keller J."/>
        </authorList>
    </citation>
    <scope>NUCLEOTIDE SEQUENCE [LARGE SCALE GENOMIC DNA]</scope>
    <source>
        <strain evidence="23 24">SAG 2145</strain>
    </source>
</reference>
<evidence type="ECO:0000256" key="9">
    <source>
        <dbReference type="ARBA" id="ARBA00022946"/>
    </source>
</evidence>
<dbReference type="GO" id="GO:0008177">
    <property type="term" value="F:succinate dehydrogenase (quinone) activity"/>
    <property type="evidence" value="ECO:0007669"/>
    <property type="project" value="UniProtKB-EC"/>
</dbReference>
<dbReference type="FunFam" id="3.50.50.60:FF:000482">
    <property type="entry name" value="Succinate dehydrogenase complex, subunit A, flavoprotein (Fp)"/>
    <property type="match status" value="1"/>
</dbReference>
<gene>
    <name evidence="23" type="ORF">WJX74_005094</name>
</gene>
<evidence type="ECO:0000259" key="21">
    <source>
        <dbReference type="Pfam" id="PF00890"/>
    </source>
</evidence>
<dbReference type="InterPro" id="IPR030664">
    <property type="entry name" value="SdhA/FrdA/AprA"/>
</dbReference>
<keyword evidence="6 18" id="KW-0285">Flavoprotein</keyword>
<evidence type="ECO:0000256" key="7">
    <source>
        <dbReference type="ARBA" id="ARBA00022792"/>
    </source>
</evidence>
<feature type="modified residue" description="Tele-8alpha-FAD histidine" evidence="19">
    <location>
        <position position="76"/>
    </location>
</feature>
<accession>A0AAW1RAU7</accession>
<name>A0AAW1RAU7_9CHLO</name>
<evidence type="ECO:0000313" key="24">
    <source>
        <dbReference type="Proteomes" id="UP001438707"/>
    </source>
</evidence>
<feature type="binding site" evidence="18">
    <location>
        <position position="253"/>
    </location>
    <ligand>
        <name>FAD</name>
        <dbReference type="ChEBI" id="CHEBI:57692"/>
    </ligand>
</feature>
<comment type="subcellular location">
    <subcellularLocation>
        <location evidence="1 20">Mitochondrion inner membrane</location>
        <topology evidence="1 20">Peripheral membrane protein</topology>
        <orientation evidence="1 20">Matrix side</orientation>
    </subcellularLocation>
</comment>
<evidence type="ECO:0000256" key="13">
    <source>
        <dbReference type="ARBA" id="ARBA00023136"/>
    </source>
</evidence>
<evidence type="ECO:0000256" key="2">
    <source>
        <dbReference type="ARBA" id="ARBA00004788"/>
    </source>
</evidence>
<feature type="domain" description="FAD-dependent oxidoreductase 2 FAD-binding" evidence="21">
    <location>
        <begin position="40"/>
        <end position="436"/>
    </location>
</feature>
<organism evidence="23 24">
    <name type="scientific">Apatococcus lobatus</name>
    <dbReference type="NCBI Taxonomy" id="904363"/>
    <lineage>
        <taxon>Eukaryota</taxon>
        <taxon>Viridiplantae</taxon>
        <taxon>Chlorophyta</taxon>
        <taxon>core chlorophytes</taxon>
        <taxon>Trebouxiophyceae</taxon>
        <taxon>Chlorellales</taxon>
        <taxon>Chlorellaceae</taxon>
        <taxon>Apatococcus</taxon>
    </lineage>
</organism>
<dbReference type="SUPFAM" id="SSF51905">
    <property type="entry name" value="FAD/NAD(P)-binding domain"/>
    <property type="match status" value="1"/>
</dbReference>
<dbReference type="NCBIfam" id="TIGR01816">
    <property type="entry name" value="sdhA_forward"/>
    <property type="match status" value="1"/>
</dbReference>
<evidence type="ECO:0000256" key="6">
    <source>
        <dbReference type="ARBA" id="ARBA00022630"/>
    </source>
</evidence>
<proteinExistence type="inferred from homology"/>
<dbReference type="Gene3D" id="4.10.80.40">
    <property type="entry name" value="succinate dehydrogenase protein domain"/>
    <property type="match status" value="1"/>
</dbReference>
<feature type="binding site" evidence="18">
    <location>
        <begin position="45"/>
        <end position="50"/>
    </location>
    <ligand>
        <name>FAD</name>
        <dbReference type="ChEBI" id="CHEBI:57692"/>
    </ligand>
</feature>
<dbReference type="AlphaFoldDB" id="A0AAW1RAU7"/>
<dbReference type="SUPFAM" id="SSF56425">
    <property type="entry name" value="Succinate dehydrogenase/fumarate reductase flavoprotein, catalytic domain"/>
    <property type="match status" value="1"/>
</dbReference>
<feature type="domain" description="Fumarate reductase/succinate dehydrogenase flavoprotein-like C-terminal" evidence="22">
    <location>
        <begin position="491"/>
        <end position="629"/>
    </location>
</feature>